<reference evidence="2" key="3">
    <citation type="submission" date="2015-06" db="UniProtKB">
        <authorList>
            <consortium name="EnsemblMetazoa"/>
        </authorList>
    </citation>
    <scope>IDENTIFICATION</scope>
</reference>
<dbReference type="AlphaFoldDB" id="T1ESD3"/>
<keyword evidence="3" id="KW-1185">Reference proteome</keyword>
<evidence type="ECO:0000313" key="2">
    <source>
        <dbReference type="EnsemblMetazoa" id="HelroP162219"/>
    </source>
</evidence>
<reference evidence="3" key="1">
    <citation type="submission" date="2012-12" db="EMBL/GenBank/DDBJ databases">
        <authorList>
            <person name="Hellsten U."/>
            <person name="Grimwood J."/>
            <person name="Chapman J.A."/>
            <person name="Shapiro H."/>
            <person name="Aerts A."/>
            <person name="Otillar R.P."/>
            <person name="Terry A.Y."/>
            <person name="Boore J.L."/>
            <person name="Simakov O."/>
            <person name="Marletaz F."/>
            <person name="Cho S.-J."/>
            <person name="Edsinger-Gonzales E."/>
            <person name="Havlak P."/>
            <person name="Kuo D.-H."/>
            <person name="Larsson T."/>
            <person name="Lv J."/>
            <person name="Arendt D."/>
            <person name="Savage R."/>
            <person name="Osoegawa K."/>
            <person name="de Jong P."/>
            <person name="Lindberg D.R."/>
            <person name="Seaver E.C."/>
            <person name="Weisblat D.A."/>
            <person name="Putnam N.H."/>
            <person name="Grigoriev I.V."/>
            <person name="Rokhsar D.S."/>
        </authorList>
    </citation>
    <scope>NUCLEOTIDE SEQUENCE</scope>
</reference>
<dbReference type="HOGENOM" id="CLU_1877670_0_0_1"/>
<reference evidence="1 3" key="2">
    <citation type="journal article" date="2013" name="Nature">
        <title>Insights into bilaterian evolution from three spiralian genomes.</title>
        <authorList>
            <person name="Simakov O."/>
            <person name="Marletaz F."/>
            <person name="Cho S.J."/>
            <person name="Edsinger-Gonzales E."/>
            <person name="Havlak P."/>
            <person name="Hellsten U."/>
            <person name="Kuo D.H."/>
            <person name="Larsson T."/>
            <person name="Lv J."/>
            <person name="Arendt D."/>
            <person name="Savage R."/>
            <person name="Osoegawa K."/>
            <person name="de Jong P."/>
            <person name="Grimwood J."/>
            <person name="Chapman J.A."/>
            <person name="Shapiro H."/>
            <person name="Aerts A."/>
            <person name="Otillar R.P."/>
            <person name="Terry A.Y."/>
            <person name="Boore J.L."/>
            <person name="Grigoriev I.V."/>
            <person name="Lindberg D.R."/>
            <person name="Seaver E.C."/>
            <person name="Weisblat D.A."/>
            <person name="Putnam N.H."/>
            <person name="Rokhsar D.S."/>
        </authorList>
    </citation>
    <scope>NUCLEOTIDE SEQUENCE</scope>
</reference>
<dbReference type="KEGG" id="hro:HELRODRAFT_162219"/>
<gene>
    <name evidence="2" type="primary">20199483</name>
    <name evidence="1" type="ORF">HELRODRAFT_162219</name>
</gene>
<dbReference type="OrthoDB" id="548795at2759"/>
<dbReference type="EMBL" id="AMQM01001052">
    <property type="status" value="NOT_ANNOTATED_CDS"/>
    <property type="molecule type" value="Genomic_DNA"/>
</dbReference>
<dbReference type="GeneID" id="20199483"/>
<name>T1ESD3_HELRO</name>
<dbReference type="EnsemblMetazoa" id="HelroT162219">
    <property type="protein sequence ID" value="HelroP162219"/>
    <property type="gene ID" value="HelroG162219"/>
</dbReference>
<sequence>MGFIQLTQNYIAIQHYPFFQWQLLEIEGVDSDNFQPVDKDEKIVIDLLKQLLDIGMYINKTPKHYVKQAFETLFVKNTEFIPSQGVINYLLNEEIDCISTVDEMLRQLDTPYDTTIPSDYVWPLPNNTQLYNYLFQ</sequence>
<dbReference type="EMBL" id="KB097143">
    <property type="protein sequence ID" value="ESN98764.1"/>
    <property type="molecule type" value="Genomic_DNA"/>
</dbReference>
<dbReference type="OMA" id="CISTVDE"/>
<dbReference type="CTD" id="20199483"/>
<dbReference type="InParanoid" id="T1ESD3"/>
<accession>T1ESD3</accession>
<evidence type="ECO:0000313" key="3">
    <source>
        <dbReference type="Proteomes" id="UP000015101"/>
    </source>
</evidence>
<protein>
    <submittedName>
        <fullName evidence="1 2">Uncharacterized protein</fullName>
    </submittedName>
</protein>
<proteinExistence type="predicted"/>
<dbReference type="Pfam" id="PF24787">
    <property type="entry name" value="TEX47"/>
    <property type="match status" value="1"/>
</dbReference>
<evidence type="ECO:0000313" key="1">
    <source>
        <dbReference type="EMBL" id="ESN98764.1"/>
    </source>
</evidence>
<dbReference type="RefSeq" id="XP_009022736.1">
    <property type="nucleotide sequence ID" value="XM_009024488.1"/>
</dbReference>
<dbReference type="Proteomes" id="UP000015101">
    <property type="component" value="Unassembled WGS sequence"/>
</dbReference>
<organism evidence="2 3">
    <name type="scientific">Helobdella robusta</name>
    <name type="common">Californian leech</name>
    <dbReference type="NCBI Taxonomy" id="6412"/>
    <lineage>
        <taxon>Eukaryota</taxon>
        <taxon>Metazoa</taxon>
        <taxon>Spiralia</taxon>
        <taxon>Lophotrochozoa</taxon>
        <taxon>Annelida</taxon>
        <taxon>Clitellata</taxon>
        <taxon>Hirudinea</taxon>
        <taxon>Rhynchobdellida</taxon>
        <taxon>Glossiphoniidae</taxon>
        <taxon>Helobdella</taxon>
    </lineage>
</organism>
<dbReference type="InterPro" id="IPR055308">
    <property type="entry name" value="TEX47-like"/>
</dbReference>